<accession>A0A8H7D2C9</accession>
<comment type="caution">
    <text evidence="2">The sequence shown here is derived from an EMBL/GenBank/DDBJ whole genome shotgun (WGS) entry which is preliminary data.</text>
</comment>
<dbReference type="EMBL" id="JACAZI010000007">
    <property type="protein sequence ID" value="KAF7356188.1"/>
    <property type="molecule type" value="Genomic_DNA"/>
</dbReference>
<feature type="chain" id="PRO_5034386349" evidence="1">
    <location>
        <begin position="19"/>
        <end position="166"/>
    </location>
</feature>
<feature type="signal peptide" evidence="1">
    <location>
        <begin position="1"/>
        <end position="18"/>
    </location>
</feature>
<keyword evidence="3" id="KW-1185">Reference proteome</keyword>
<proteinExistence type="predicted"/>
<dbReference type="AlphaFoldDB" id="A0A8H7D2C9"/>
<organism evidence="2 3">
    <name type="scientific">Mycena venus</name>
    <dbReference type="NCBI Taxonomy" id="2733690"/>
    <lineage>
        <taxon>Eukaryota</taxon>
        <taxon>Fungi</taxon>
        <taxon>Dikarya</taxon>
        <taxon>Basidiomycota</taxon>
        <taxon>Agaricomycotina</taxon>
        <taxon>Agaricomycetes</taxon>
        <taxon>Agaricomycetidae</taxon>
        <taxon>Agaricales</taxon>
        <taxon>Marasmiineae</taxon>
        <taxon>Mycenaceae</taxon>
        <taxon>Mycena</taxon>
    </lineage>
</organism>
<reference evidence="2" key="1">
    <citation type="submission" date="2020-05" db="EMBL/GenBank/DDBJ databases">
        <title>Mycena genomes resolve the evolution of fungal bioluminescence.</title>
        <authorList>
            <person name="Tsai I.J."/>
        </authorList>
    </citation>
    <scope>NUCLEOTIDE SEQUENCE</scope>
    <source>
        <strain evidence="2">CCC161011</strain>
    </source>
</reference>
<evidence type="ECO:0000256" key="1">
    <source>
        <dbReference type="SAM" id="SignalP"/>
    </source>
</evidence>
<gene>
    <name evidence="2" type="ORF">MVEN_00950100</name>
</gene>
<dbReference type="OrthoDB" id="5401396at2759"/>
<keyword evidence="1" id="KW-0732">Signal</keyword>
<protein>
    <submittedName>
        <fullName evidence="2">Uncharacterized protein</fullName>
    </submittedName>
</protein>
<sequence>MKLSLFATLSATAAAAFSASITPASVTPEHVKTVDAAMYKAIANGTLSLADIPSVARRDDLQKRDAGNVYMCTAANWQQYCVYITDAGPGECVNLADDLNNQVSSIGPDPNQDCYLYDDFNCNVLSQRLAPVRAPGYADLSQSIWLGGEGGGIVFNDLMSSYQCFY</sequence>
<evidence type="ECO:0000313" key="2">
    <source>
        <dbReference type="EMBL" id="KAF7356188.1"/>
    </source>
</evidence>
<name>A0A8H7D2C9_9AGAR</name>
<dbReference type="Proteomes" id="UP000620124">
    <property type="component" value="Unassembled WGS sequence"/>
</dbReference>
<evidence type="ECO:0000313" key="3">
    <source>
        <dbReference type="Proteomes" id="UP000620124"/>
    </source>
</evidence>